<dbReference type="InterPro" id="IPR038718">
    <property type="entry name" value="SNF2-like_sf"/>
</dbReference>
<dbReference type="Gene3D" id="2.40.50.40">
    <property type="match status" value="2"/>
</dbReference>
<feature type="domain" description="Chromo" evidence="12">
    <location>
        <begin position="450"/>
        <end position="513"/>
    </location>
</feature>
<evidence type="ECO:0000256" key="10">
    <source>
        <dbReference type="ARBA" id="ARBA00023242"/>
    </source>
</evidence>
<dbReference type="SUPFAM" id="SSF54160">
    <property type="entry name" value="Chromo domain-like"/>
    <property type="match status" value="2"/>
</dbReference>
<evidence type="ECO:0000259" key="14">
    <source>
        <dbReference type="PROSITE" id="PS51194"/>
    </source>
</evidence>
<dbReference type="CDD" id="cd18659">
    <property type="entry name" value="CD2_tandem"/>
    <property type="match status" value="1"/>
</dbReference>
<feature type="region of interest" description="Disordered" evidence="11">
    <location>
        <begin position="1638"/>
        <end position="1682"/>
    </location>
</feature>
<evidence type="ECO:0000256" key="8">
    <source>
        <dbReference type="ARBA" id="ARBA00022853"/>
    </source>
</evidence>
<feature type="region of interest" description="Disordered" evidence="11">
    <location>
        <begin position="1122"/>
        <end position="1161"/>
    </location>
</feature>
<dbReference type="GO" id="GO:0005634">
    <property type="term" value="C:nucleus"/>
    <property type="evidence" value="ECO:0007669"/>
    <property type="project" value="UniProtKB-SubCell"/>
</dbReference>
<feature type="compositionally biased region" description="Polar residues" evidence="11">
    <location>
        <begin position="1"/>
        <end position="10"/>
    </location>
</feature>
<dbReference type="InterPro" id="IPR025260">
    <property type="entry name" value="CHD1-like_C"/>
</dbReference>
<feature type="compositionally biased region" description="Basic residues" evidence="11">
    <location>
        <begin position="227"/>
        <end position="240"/>
    </location>
</feature>
<dbReference type="SMART" id="SM01176">
    <property type="entry name" value="DUF4208"/>
    <property type="match status" value="1"/>
</dbReference>
<dbReference type="SMART" id="SM00490">
    <property type="entry name" value="HELICc"/>
    <property type="match status" value="1"/>
</dbReference>
<dbReference type="GO" id="GO:0000785">
    <property type="term" value="C:chromatin"/>
    <property type="evidence" value="ECO:0007669"/>
    <property type="project" value="TreeGrafter"/>
</dbReference>
<keyword evidence="8" id="KW-0156">Chromatin regulator</keyword>
<feature type="compositionally biased region" description="Basic residues" evidence="11">
    <location>
        <begin position="271"/>
        <end position="283"/>
    </location>
</feature>
<dbReference type="PANTHER" id="PTHR45623:SF14">
    <property type="entry name" value="CHROMODOMAIN-HELICASE-DNA-BINDING PROTEIN 1"/>
    <property type="match status" value="1"/>
</dbReference>
<reference evidence="15" key="1">
    <citation type="submission" date="2020-01" db="EMBL/GenBank/DDBJ databases">
        <title>Genome sequence of Kobresia littledalei, the first chromosome-level genome in the family Cyperaceae.</title>
        <authorList>
            <person name="Qu G."/>
        </authorList>
    </citation>
    <scope>NUCLEOTIDE SEQUENCE</scope>
    <source>
        <strain evidence="15">C.B.Clarke</strain>
        <tissue evidence="15">Leaf</tissue>
    </source>
</reference>
<comment type="subcellular location">
    <subcellularLocation>
        <location evidence="1">Nucleus</location>
    </subcellularLocation>
</comment>
<dbReference type="GO" id="GO:0034728">
    <property type="term" value="P:nucleosome organization"/>
    <property type="evidence" value="ECO:0007669"/>
    <property type="project" value="TreeGrafter"/>
</dbReference>
<dbReference type="FunFam" id="3.40.50.300:FF:000130">
    <property type="entry name" value="Chromodomain-helicase-DNA-binding protein 2 isoform 1"/>
    <property type="match status" value="1"/>
</dbReference>
<evidence type="ECO:0000256" key="7">
    <source>
        <dbReference type="ARBA" id="ARBA00022840"/>
    </source>
</evidence>
<organism evidence="15 16">
    <name type="scientific">Carex littledalei</name>
    <dbReference type="NCBI Taxonomy" id="544730"/>
    <lineage>
        <taxon>Eukaryota</taxon>
        <taxon>Viridiplantae</taxon>
        <taxon>Streptophyta</taxon>
        <taxon>Embryophyta</taxon>
        <taxon>Tracheophyta</taxon>
        <taxon>Spermatophyta</taxon>
        <taxon>Magnoliopsida</taxon>
        <taxon>Liliopsida</taxon>
        <taxon>Poales</taxon>
        <taxon>Cyperaceae</taxon>
        <taxon>Cyperoideae</taxon>
        <taxon>Cariceae</taxon>
        <taxon>Carex</taxon>
        <taxon>Carex subgen. Euthyceras</taxon>
    </lineage>
</organism>
<dbReference type="SUPFAM" id="SSF52540">
    <property type="entry name" value="P-loop containing nucleoside triphosphate hydrolases"/>
    <property type="match status" value="2"/>
</dbReference>
<dbReference type="PROSITE" id="PS51194">
    <property type="entry name" value="HELICASE_CTER"/>
    <property type="match status" value="1"/>
</dbReference>
<feature type="compositionally biased region" description="Acidic residues" evidence="11">
    <location>
        <begin position="104"/>
        <end position="118"/>
    </location>
</feature>
<keyword evidence="7" id="KW-0067">ATP-binding</keyword>
<dbReference type="CDD" id="cd18660">
    <property type="entry name" value="CD1_tandem"/>
    <property type="match status" value="1"/>
</dbReference>
<dbReference type="Pfam" id="PF13907">
    <property type="entry name" value="CHD1-like_C"/>
    <property type="match status" value="1"/>
</dbReference>
<dbReference type="InterPro" id="IPR000953">
    <property type="entry name" value="Chromo/chromo_shadow_dom"/>
</dbReference>
<keyword evidence="9" id="KW-0238">DNA-binding</keyword>
<comment type="caution">
    <text evidence="15">The sequence shown here is derived from an EMBL/GenBank/DDBJ whole genome shotgun (WGS) entry which is preliminary data.</text>
</comment>
<evidence type="ECO:0000256" key="3">
    <source>
        <dbReference type="ARBA" id="ARBA00022737"/>
    </source>
</evidence>
<feature type="compositionally biased region" description="Polar residues" evidence="11">
    <location>
        <begin position="1638"/>
        <end position="1647"/>
    </location>
</feature>
<protein>
    <submittedName>
        <fullName evidence="15">Protein CHROMATIN REMODELING 5-like isoform X2</fullName>
    </submittedName>
</protein>
<dbReference type="GO" id="GO:0140658">
    <property type="term" value="F:ATP-dependent chromatin remodeler activity"/>
    <property type="evidence" value="ECO:0007669"/>
    <property type="project" value="TreeGrafter"/>
</dbReference>
<accession>A0A833QWA9</accession>
<evidence type="ECO:0000259" key="12">
    <source>
        <dbReference type="PROSITE" id="PS50013"/>
    </source>
</evidence>
<dbReference type="OrthoDB" id="5857104at2759"/>
<dbReference type="GO" id="GO:0004386">
    <property type="term" value="F:helicase activity"/>
    <property type="evidence" value="ECO:0007669"/>
    <property type="project" value="UniProtKB-KW"/>
</dbReference>
<dbReference type="EMBL" id="SWLB01000019">
    <property type="protein sequence ID" value="KAF3326194.1"/>
    <property type="molecule type" value="Genomic_DNA"/>
</dbReference>
<dbReference type="Pfam" id="PF00271">
    <property type="entry name" value="Helicase_C"/>
    <property type="match status" value="1"/>
</dbReference>
<evidence type="ECO:0000256" key="11">
    <source>
        <dbReference type="SAM" id="MobiDB-lite"/>
    </source>
</evidence>
<dbReference type="Gene3D" id="3.40.50.300">
    <property type="entry name" value="P-loop containing nucleotide triphosphate hydrolases"/>
    <property type="match status" value="1"/>
</dbReference>
<feature type="region of interest" description="Disordered" evidence="11">
    <location>
        <begin position="43"/>
        <end position="359"/>
    </location>
</feature>
<dbReference type="InterPro" id="IPR049730">
    <property type="entry name" value="SNF2/RAD54-like_C"/>
</dbReference>
<dbReference type="InterPro" id="IPR014001">
    <property type="entry name" value="Helicase_ATP-bd"/>
</dbReference>
<dbReference type="SMART" id="SM00298">
    <property type="entry name" value="CHROMO"/>
    <property type="match status" value="2"/>
</dbReference>
<dbReference type="Proteomes" id="UP000623129">
    <property type="component" value="Unassembled WGS sequence"/>
</dbReference>
<dbReference type="CDD" id="cd18793">
    <property type="entry name" value="SF2_C_SNF"/>
    <property type="match status" value="1"/>
</dbReference>
<dbReference type="InterPro" id="IPR016197">
    <property type="entry name" value="Chromo-like_dom_sf"/>
</dbReference>
<dbReference type="Pfam" id="PF23588">
    <property type="entry name" value="HTH_CHD1_Hrp3"/>
    <property type="match status" value="1"/>
</dbReference>
<dbReference type="PROSITE" id="PS50013">
    <property type="entry name" value="CHROMO_2"/>
    <property type="match status" value="1"/>
</dbReference>
<evidence type="ECO:0000313" key="16">
    <source>
        <dbReference type="Proteomes" id="UP000623129"/>
    </source>
</evidence>
<comment type="similarity">
    <text evidence="2">Belongs to the SNF2/RAD54 helicase family.</text>
</comment>
<dbReference type="FunFam" id="3.40.50.10810:FF:000005">
    <property type="entry name" value="Photoperiod-independent early flowering 1"/>
    <property type="match status" value="1"/>
</dbReference>
<dbReference type="GO" id="GO:0042393">
    <property type="term" value="F:histone binding"/>
    <property type="evidence" value="ECO:0007669"/>
    <property type="project" value="TreeGrafter"/>
</dbReference>
<dbReference type="Gene3D" id="1.10.10.60">
    <property type="entry name" value="Homeodomain-like"/>
    <property type="match status" value="1"/>
</dbReference>
<keyword evidence="5" id="KW-0378">Hydrolase</keyword>
<feature type="domain" description="Helicase C-terminal" evidence="14">
    <location>
        <begin position="861"/>
        <end position="1012"/>
    </location>
</feature>
<keyword evidence="10" id="KW-0539">Nucleus</keyword>
<feature type="region of interest" description="Disordered" evidence="11">
    <location>
        <begin position="1372"/>
        <end position="1454"/>
    </location>
</feature>
<dbReference type="Pfam" id="PF00385">
    <property type="entry name" value="Chromo"/>
    <property type="match status" value="1"/>
</dbReference>
<evidence type="ECO:0000256" key="4">
    <source>
        <dbReference type="ARBA" id="ARBA00022741"/>
    </source>
</evidence>
<evidence type="ECO:0000256" key="5">
    <source>
        <dbReference type="ARBA" id="ARBA00022801"/>
    </source>
</evidence>
<keyword evidence="3" id="KW-0677">Repeat</keyword>
<dbReference type="InterPro" id="IPR001650">
    <property type="entry name" value="Helicase_C-like"/>
</dbReference>
<dbReference type="GO" id="GO:0003677">
    <property type="term" value="F:DNA binding"/>
    <property type="evidence" value="ECO:0007669"/>
    <property type="project" value="UniProtKB-KW"/>
</dbReference>
<evidence type="ECO:0000256" key="2">
    <source>
        <dbReference type="ARBA" id="ARBA00007025"/>
    </source>
</evidence>
<feature type="compositionally biased region" description="Basic and acidic residues" evidence="11">
    <location>
        <begin position="1657"/>
        <end position="1666"/>
    </location>
</feature>
<keyword evidence="16" id="KW-1185">Reference proteome</keyword>
<evidence type="ECO:0000313" key="15">
    <source>
        <dbReference type="EMBL" id="KAF3326194.1"/>
    </source>
</evidence>
<dbReference type="SMART" id="SM00487">
    <property type="entry name" value="DEXDc"/>
    <property type="match status" value="1"/>
</dbReference>
<dbReference type="PROSITE" id="PS51192">
    <property type="entry name" value="HELICASE_ATP_BIND_1"/>
    <property type="match status" value="1"/>
</dbReference>
<dbReference type="FunFam" id="2.40.50.40:FF:000032">
    <property type="entry name" value="protein CHROMATIN REMODELING 5 isoform X2"/>
    <property type="match status" value="1"/>
</dbReference>
<keyword evidence="4" id="KW-0547">Nucleotide-binding</keyword>
<dbReference type="PANTHER" id="PTHR45623">
    <property type="entry name" value="CHROMODOMAIN-HELICASE-DNA-BINDING PROTEIN 3-RELATED-RELATED"/>
    <property type="match status" value="1"/>
</dbReference>
<dbReference type="GO" id="GO:0016887">
    <property type="term" value="F:ATP hydrolysis activity"/>
    <property type="evidence" value="ECO:0007669"/>
    <property type="project" value="TreeGrafter"/>
</dbReference>
<keyword evidence="6" id="KW-0347">Helicase</keyword>
<dbReference type="Pfam" id="PF00176">
    <property type="entry name" value="SNF2-rel_dom"/>
    <property type="match status" value="1"/>
</dbReference>
<sequence length="1682" mass="192157">MAFYNNSGSRMDSGYNLNEKADEAPLVDTDLDATSREWNLNEKADNTYLSDGNGENAVLDPSSKAGPSVNWGSTFWKESPPMVSSREEDMDGGTGHSAQPADDMLSDDYYEQDGEELSDSLYRAGPNAPSTSGSRLPPKSVSARQNPSKRSRPSKKYSEYEDDDDYEDEVDEDDPDDVDFEPDSTETAKGATKDKLSSDDDFINDEEGEEDEEIDISDDEDDFIETKRRKLSKPTKKREKKQPVRNQKRRGMYMSDEEYSDDQSDHDRGHSLKKPLHFPKKTGGRPVVSSDVPRMSSRAARASKKISYVESEESDDSSEEKLKKAQKKEEPEEDDGETIERVLWHQPRGTAEEAIRNNRPSQPTVLSTFADSDLDWEEVEFYIKLKGQSYLHCQWKSYAELQTLSGFKKVLNYMKRVGEERRYKRTLSREEAEVHDVGKEMELDLLNKYSQVERIFADRISRAGDEMVAEYLVKWQGLPYAESTWEKDTDIAFAQDAIDEHKMREDALTVQGKTVDSQRKKIKASLRKLDEQPGWLKGGKLRDYQLEGLNFLVNSWRNDTNVILADEMGLGKTVQSVSMVGFLQNSQEIQGPFLVVVPLSTLTNWAKEFRKWLPEMNVVVYVGNRASREMCQQYEFYTTKKSGRQTKFDTLITTYEVILKDKSVLSKIRWNYLMVDEAHRLKNCEASLYINLMEFSTKNKLLITGTPLQNSVEELWALLHFLDHDKFRSKEEFVERYKNLSSFDETELANLHRELRPHILRRVIKDVEKSLPPKIERILRVEMSPLQKQYYKWILERNFQNLNKGVRGNQVSLLNVVVELKKCCNHPFLFESADHGYGGDISTSDSNKIERMVLSSGKLVLLDKLLVRLRETKHRVLVFSQMVRMLDILAEYLSLRGFQFQRLDGSTRADLRHQAMEHFNAPGSEDFCFLLSTRAGGLGINLATADTVIIFDSDWNPQNDLQAMSRAHRIGQQDTVNIYRFVTSKSVEEDILERAKQKMVLDHLVIQKLNAEGRLEKKENKKGNSMFDKNELSAILRFGAEELFKEEKNDEDSKKRLESMDIDEILERAEKVETKSAEGEAGSELLSAFKVANFCSAEDDATFWSRLIQPGPVEHADEILAPRAARNNRSYVENDPPEKPTGRKSKNSEFREKPKRRSARVADASFSSAPFIEGASAQVRDWSFGNLTKKDASHFVRAVKKFGNPSQIDLIVAEAGGVVETAPPEAQIELLDLLIDGCQEATKENTDVKGTLLDFFGVPVKAYEMLARLEELQLLAKRVARYKDPVTQFRLMIQHKTPQWSKSCGWTSIDDARLLLGIHYHGYGNWEKIRLDSRLKLSKKIAPATLGDRETFLPRAPNLDNRASALLLKEFAKTTNNNSKDKAKGGSRKGAKAETMNSSRVSNGRLKESLKPESSRRSSRLNNVENNKHESEEPEVKEEGEISDSEPEARYRQNKEDKWREWCADVMADEEETLKRLERLQTTSVDLPKEKVLSRIRKYIQLIGTKIDSVVQQHGASYKQNRMTMRLWNYVSLYSNLTGERLHDIYSKVKEDQAEGGAGPSHYNGDGTQFQTFNRRKRQFNQNSAAMTDGAFQRNQNQNAGVSEAWKRRRRSDSLMDSNALQPPLNLVYPPVAMNNGSRIPEPSNSAGILGWAPSAERPRLSNERPKRMHQGRFNPVQGPLL</sequence>
<name>A0A833QWA9_9POAL</name>
<dbReference type="GO" id="GO:0005524">
    <property type="term" value="F:ATP binding"/>
    <property type="evidence" value="ECO:0007669"/>
    <property type="project" value="UniProtKB-KW"/>
</dbReference>
<evidence type="ECO:0000256" key="1">
    <source>
        <dbReference type="ARBA" id="ARBA00004123"/>
    </source>
</evidence>
<feature type="compositionally biased region" description="Acidic residues" evidence="11">
    <location>
        <begin position="199"/>
        <end position="223"/>
    </location>
</feature>
<dbReference type="InterPro" id="IPR027417">
    <property type="entry name" value="P-loop_NTPase"/>
</dbReference>
<dbReference type="InterPro" id="IPR023780">
    <property type="entry name" value="Chromo_domain"/>
</dbReference>
<feature type="compositionally biased region" description="Acidic residues" evidence="11">
    <location>
        <begin position="1432"/>
        <end position="1446"/>
    </location>
</feature>
<gene>
    <name evidence="15" type="ORF">FCM35_KLT09274</name>
</gene>
<feature type="region of interest" description="Disordered" evidence="11">
    <location>
        <begin position="1587"/>
        <end position="1626"/>
    </location>
</feature>
<evidence type="ECO:0000259" key="13">
    <source>
        <dbReference type="PROSITE" id="PS51192"/>
    </source>
</evidence>
<feature type="compositionally biased region" description="Basic and acidic residues" evidence="11">
    <location>
        <begin position="1136"/>
        <end position="1152"/>
    </location>
</feature>
<proteinExistence type="inferred from homology"/>
<evidence type="ECO:0000256" key="6">
    <source>
        <dbReference type="ARBA" id="ARBA00022806"/>
    </source>
</evidence>
<feature type="compositionally biased region" description="Basic and acidic residues" evidence="11">
    <location>
        <begin position="1405"/>
        <end position="1416"/>
    </location>
</feature>
<evidence type="ECO:0000256" key="9">
    <source>
        <dbReference type="ARBA" id="ARBA00023125"/>
    </source>
</evidence>
<dbReference type="GO" id="GO:0003682">
    <property type="term" value="F:chromatin binding"/>
    <property type="evidence" value="ECO:0007669"/>
    <property type="project" value="TreeGrafter"/>
</dbReference>
<dbReference type="InterPro" id="IPR056302">
    <property type="entry name" value="CHD1-2/Hrp3_HTH"/>
</dbReference>
<feature type="compositionally biased region" description="Basic and acidic residues" evidence="11">
    <location>
        <begin position="319"/>
        <end position="330"/>
    </location>
</feature>
<feature type="region of interest" description="Disordered" evidence="11">
    <location>
        <begin position="1"/>
        <end position="29"/>
    </location>
</feature>
<dbReference type="InterPro" id="IPR000330">
    <property type="entry name" value="SNF2_N"/>
</dbReference>
<feature type="compositionally biased region" description="Acidic residues" evidence="11">
    <location>
        <begin position="160"/>
        <end position="184"/>
    </location>
</feature>
<dbReference type="Gene3D" id="3.40.50.10810">
    <property type="entry name" value="Tandem AAA-ATPase domain"/>
    <property type="match status" value="1"/>
</dbReference>
<feature type="domain" description="Helicase ATP-binding" evidence="13">
    <location>
        <begin position="553"/>
        <end position="725"/>
    </location>
</feature>